<dbReference type="AlphaFoldDB" id="A0A424Z3H4"/>
<dbReference type="Pfam" id="PF00072">
    <property type="entry name" value="Response_reg"/>
    <property type="match status" value="1"/>
</dbReference>
<dbReference type="PANTHER" id="PTHR44591">
    <property type="entry name" value="STRESS RESPONSE REGULATOR PROTEIN 1"/>
    <property type="match status" value="1"/>
</dbReference>
<dbReference type="Gene3D" id="3.40.50.2300">
    <property type="match status" value="1"/>
</dbReference>
<dbReference type="Proteomes" id="UP000284763">
    <property type="component" value="Unassembled WGS sequence"/>
</dbReference>
<dbReference type="PROSITE" id="PS50110">
    <property type="entry name" value="RESPONSE_REGULATORY"/>
    <property type="match status" value="1"/>
</dbReference>
<evidence type="ECO:0000256" key="1">
    <source>
        <dbReference type="ARBA" id="ARBA00022553"/>
    </source>
</evidence>
<accession>A0A424Z3H4</accession>
<dbReference type="SUPFAM" id="SSF52172">
    <property type="entry name" value="CheY-like"/>
    <property type="match status" value="1"/>
</dbReference>
<proteinExistence type="predicted"/>
<reference evidence="4 5" key="1">
    <citation type="submission" date="2018-08" db="EMBL/GenBank/DDBJ databases">
        <title>The metabolism and importance of syntrophic acetate oxidation coupled to methane or sulfide production in haloalkaline environments.</title>
        <authorList>
            <person name="Timmers P.H.A."/>
            <person name="Vavourakis C.D."/>
            <person name="Sorokin D.Y."/>
            <person name="Sinninghe Damste J.S."/>
            <person name="Muyzer G."/>
            <person name="Stams A.J.M."/>
            <person name="Plugge C.M."/>
        </authorList>
    </citation>
    <scope>NUCLEOTIDE SEQUENCE [LARGE SCALE GENOMIC DNA]</scope>
    <source>
        <strain evidence="4">MSAO_Arc3</strain>
    </source>
</reference>
<organism evidence="4 5">
    <name type="scientific">Methanosalsum natronophilum</name>
    <dbReference type="NCBI Taxonomy" id="768733"/>
    <lineage>
        <taxon>Archaea</taxon>
        <taxon>Methanobacteriati</taxon>
        <taxon>Methanobacteriota</taxon>
        <taxon>Stenosarchaea group</taxon>
        <taxon>Methanomicrobia</taxon>
        <taxon>Methanosarcinales</taxon>
        <taxon>Methanosarcinaceae</taxon>
        <taxon>Methanosalsum</taxon>
    </lineage>
</organism>
<dbReference type="EMBL" id="QZAB01000170">
    <property type="protein sequence ID" value="RQD89035.1"/>
    <property type="molecule type" value="Genomic_DNA"/>
</dbReference>
<evidence type="ECO:0000256" key="2">
    <source>
        <dbReference type="PROSITE-ProRule" id="PRU00169"/>
    </source>
</evidence>
<dbReference type="InterPro" id="IPR001789">
    <property type="entry name" value="Sig_transdc_resp-reg_receiver"/>
</dbReference>
<evidence type="ECO:0000259" key="3">
    <source>
        <dbReference type="PROSITE" id="PS50110"/>
    </source>
</evidence>
<name>A0A424Z3H4_9EURY</name>
<gene>
    <name evidence="4" type="ORF">D5R95_02550</name>
</gene>
<protein>
    <submittedName>
        <fullName evidence="4">Response regulator</fullName>
    </submittedName>
</protein>
<dbReference type="InterPro" id="IPR011006">
    <property type="entry name" value="CheY-like_superfamily"/>
</dbReference>
<feature type="modified residue" description="4-aspartylphosphate" evidence="2">
    <location>
        <position position="55"/>
    </location>
</feature>
<comment type="caution">
    <text evidence="4">The sequence shown here is derived from an EMBL/GenBank/DDBJ whole genome shotgun (WGS) entry which is preliminary data.</text>
</comment>
<evidence type="ECO:0000313" key="4">
    <source>
        <dbReference type="EMBL" id="RQD89035.1"/>
    </source>
</evidence>
<dbReference type="SMART" id="SM00448">
    <property type="entry name" value="REC"/>
    <property type="match status" value="1"/>
</dbReference>
<sequence>MSKIKVLVVEDENIVGFEIKKRLKKLGYSVHAVAKTGQDAINKAATTYPDIILMDIMLKGDMTGIEAADTIRQEHNIPIIYLTAYSDEETILRAKETNPYGYILKPFKEEDMKITIEMALNKHKKEMQETQ</sequence>
<dbReference type="CDD" id="cd17534">
    <property type="entry name" value="REC_DC-like"/>
    <property type="match status" value="1"/>
</dbReference>
<keyword evidence="1 2" id="KW-0597">Phosphoprotein</keyword>
<dbReference type="GO" id="GO:0000160">
    <property type="term" value="P:phosphorelay signal transduction system"/>
    <property type="evidence" value="ECO:0007669"/>
    <property type="project" value="InterPro"/>
</dbReference>
<dbReference type="PANTHER" id="PTHR44591:SF3">
    <property type="entry name" value="RESPONSE REGULATORY DOMAIN-CONTAINING PROTEIN"/>
    <property type="match status" value="1"/>
</dbReference>
<feature type="domain" description="Response regulatory" evidence="3">
    <location>
        <begin position="5"/>
        <end position="120"/>
    </location>
</feature>
<dbReference type="InterPro" id="IPR050595">
    <property type="entry name" value="Bact_response_regulator"/>
</dbReference>
<evidence type="ECO:0000313" key="5">
    <source>
        <dbReference type="Proteomes" id="UP000284763"/>
    </source>
</evidence>